<reference evidence="1 2" key="1">
    <citation type="submission" date="2018-05" db="EMBL/GenBank/DDBJ databases">
        <title>Zavarzinia sp. HR-AS.</title>
        <authorList>
            <person name="Lee Y."/>
            <person name="Jeon C.O."/>
        </authorList>
    </citation>
    <scope>NUCLEOTIDE SEQUENCE [LARGE SCALE GENOMIC DNA]</scope>
    <source>
        <strain evidence="1 2">HR-AS</strain>
    </source>
</reference>
<evidence type="ECO:0000313" key="2">
    <source>
        <dbReference type="Proteomes" id="UP000245461"/>
    </source>
</evidence>
<dbReference type="AlphaFoldDB" id="A0A317EEL7"/>
<sequence length="199" mass="21944">MAVDIDVEALLVWTYRDQRADLYAGGAQMHPLERAADGHKVFGRSADGCAAIEDRAMLGADVDVRGRAVGGMAIDDDAEHVHGLVAALGQVSSMLMRYARTGDRPGWAADVAPIRIVPLPEQHRWPDPRQPRHPGYLYCPVVIDDNAREIAFQRAQYTAWVSGLILVAYGLRKETGRLRRWQVTDVLPPLAPWGLDGGR</sequence>
<dbReference type="Proteomes" id="UP000245461">
    <property type="component" value="Unassembled WGS sequence"/>
</dbReference>
<accession>A0A317EEL7</accession>
<evidence type="ECO:0000313" key="1">
    <source>
        <dbReference type="EMBL" id="PWR24560.1"/>
    </source>
</evidence>
<proteinExistence type="predicted"/>
<comment type="caution">
    <text evidence="1">The sequence shown here is derived from an EMBL/GenBank/DDBJ whole genome shotgun (WGS) entry which is preliminary data.</text>
</comment>
<organism evidence="1 2">
    <name type="scientific">Zavarzinia aquatilis</name>
    <dbReference type="NCBI Taxonomy" id="2211142"/>
    <lineage>
        <taxon>Bacteria</taxon>
        <taxon>Pseudomonadati</taxon>
        <taxon>Pseudomonadota</taxon>
        <taxon>Alphaproteobacteria</taxon>
        <taxon>Rhodospirillales</taxon>
        <taxon>Zavarziniaceae</taxon>
        <taxon>Zavarzinia</taxon>
    </lineage>
</organism>
<protein>
    <submittedName>
        <fullName evidence="1">Uncharacterized protein</fullName>
    </submittedName>
</protein>
<dbReference type="EMBL" id="QGLE01000003">
    <property type="protein sequence ID" value="PWR24560.1"/>
    <property type="molecule type" value="Genomic_DNA"/>
</dbReference>
<keyword evidence="2" id="KW-1185">Reference proteome</keyword>
<gene>
    <name evidence="1" type="ORF">DKG74_07075</name>
</gene>
<name>A0A317EEL7_9PROT</name>